<dbReference type="PANTHER" id="PTHR33843:SF4">
    <property type="entry name" value="ASCORBATE-SPECIFIC PTS SYSTEM EIIC COMPONENT"/>
    <property type="match status" value="1"/>
</dbReference>
<feature type="transmembrane region" description="Helical" evidence="14">
    <location>
        <begin position="148"/>
        <end position="167"/>
    </location>
</feature>
<dbReference type="Proteomes" id="UP000243528">
    <property type="component" value="Unassembled WGS sequence"/>
</dbReference>
<evidence type="ECO:0000256" key="8">
    <source>
        <dbReference type="ARBA" id="ARBA00022989"/>
    </source>
</evidence>
<keyword evidence="7 14" id="KW-0812">Transmembrane</keyword>
<feature type="transmembrane region" description="Helical" evidence="14">
    <location>
        <begin position="99"/>
        <end position="117"/>
    </location>
</feature>
<evidence type="ECO:0000256" key="12">
    <source>
        <dbReference type="ARBA" id="ARBA00039702"/>
    </source>
</evidence>
<evidence type="ECO:0000256" key="9">
    <source>
        <dbReference type="ARBA" id="ARBA00023136"/>
    </source>
</evidence>
<evidence type="ECO:0000256" key="14">
    <source>
        <dbReference type="SAM" id="Phobius"/>
    </source>
</evidence>
<feature type="transmembrane region" description="Helical" evidence="14">
    <location>
        <begin position="122"/>
        <end position="142"/>
    </location>
</feature>
<dbReference type="GO" id="GO:0005886">
    <property type="term" value="C:plasma membrane"/>
    <property type="evidence" value="ECO:0007669"/>
    <property type="project" value="UniProtKB-SubCell"/>
</dbReference>
<evidence type="ECO:0000256" key="5">
    <source>
        <dbReference type="ARBA" id="ARBA00022597"/>
    </source>
</evidence>
<feature type="transmembrane region" description="Helical" evidence="14">
    <location>
        <begin position="437"/>
        <end position="455"/>
    </location>
</feature>
<keyword evidence="16" id="KW-1185">Reference proteome</keyword>
<comment type="similarity">
    <text evidence="11">Belongs to the UlaA family.</text>
</comment>
<dbReference type="OrthoDB" id="9796178at2"/>
<feature type="transmembrane region" description="Helical" evidence="14">
    <location>
        <begin position="352"/>
        <end position="373"/>
    </location>
</feature>
<dbReference type="InterPro" id="IPR004703">
    <property type="entry name" value="PTS_sugar-sp_permease"/>
</dbReference>
<organism evidence="15 16">
    <name type="scientific">Haloactinopolyspora alba</name>
    <dbReference type="NCBI Taxonomy" id="648780"/>
    <lineage>
        <taxon>Bacteria</taxon>
        <taxon>Bacillati</taxon>
        <taxon>Actinomycetota</taxon>
        <taxon>Actinomycetes</taxon>
        <taxon>Jiangellales</taxon>
        <taxon>Jiangellaceae</taxon>
        <taxon>Haloactinopolyspora</taxon>
    </lineage>
</organism>
<evidence type="ECO:0000256" key="2">
    <source>
        <dbReference type="ARBA" id="ARBA00011738"/>
    </source>
</evidence>
<feature type="transmembrane region" description="Helical" evidence="14">
    <location>
        <begin position="224"/>
        <end position="246"/>
    </location>
</feature>
<keyword evidence="8 14" id="KW-1133">Transmembrane helix</keyword>
<keyword evidence="6" id="KW-0598">Phosphotransferase system</keyword>
<keyword evidence="4" id="KW-1003">Cell membrane</keyword>
<evidence type="ECO:0000256" key="3">
    <source>
        <dbReference type="ARBA" id="ARBA00022448"/>
    </source>
</evidence>
<evidence type="ECO:0000256" key="4">
    <source>
        <dbReference type="ARBA" id="ARBA00022475"/>
    </source>
</evidence>
<feature type="transmembrane region" description="Helical" evidence="14">
    <location>
        <begin position="380"/>
        <end position="401"/>
    </location>
</feature>
<gene>
    <name evidence="15" type="ORF">CLV30_118119</name>
</gene>
<dbReference type="AlphaFoldDB" id="A0A2P8DPU0"/>
<comment type="subunit">
    <text evidence="2">Homodimer.</text>
</comment>
<reference evidence="15 16" key="1">
    <citation type="submission" date="2018-03" db="EMBL/GenBank/DDBJ databases">
        <title>Genomic Encyclopedia of Archaeal and Bacterial Type Strains, Phase II (KMG-II): from individual species to whole genera.</title>
        <authorList>
            <person name="Goeker M."/>
        </authorList>
    </citation>
    <scope>NUCLEOTIDE SEQUENCE [LARGE SCALE GENOMIC DNA]</scope>
    <source>
        <strain evidence="15 16">DSM 45211</strain>
    </source>
</reference>
<dbReference type="InterPro" id="IPR051562">
    <property type="entry name" value="Ascorbate-PTS_EIIC"/>
</dbReference>
<keyword evidence="3" id="KW-0813">Transport</keyword>
<evidence type="ECO:0000256" key="10">
    <source>
        <dbReference type="ARBA" id="ARBA00037387"/>
    </source>
</evidence>
<feature type="transmembrane region" description="Helical" evidence="14">
    <location>
        <begin position="45"/>
        <end position="66"/>
    </location>
</feature>
<dbReference type="PANTHER" id="PTHR33843">
    <property type="entry name" value="ASCORBATE-SPECIFIC PTS SYSTEM EIIC COMPONENT"/>
    <property type="match status" value="1"/>
</dbReference>
<dbReference type="Pfam" id="PF03611">
    <property type="entry name" value="EIIC-GAT"/>
    <property type="match status" value="1"/>
</dbReference>
<evidence type="ECO:0000256" key="6">
    <source>
        <dbReference type="ARBA" id="ARBA00022683"/>
    </source>
</evidence>
<keyword evidence="9 14" id="KW-0472">Membrane</keyword>
<accession>A0A2P8DPU0</accession>
<evidence type="ECO:0000256" key="1">
    <source>
        <dbReference type="ARBA" id="ARBA00004651"/>
    </source>
</evidence>
<evidence type="ECO:0000256" key="11">
    <source>
        <dbReference type="ARBA" id="ARBA00038218"/>
    </source>
</evidence>
<comment type="function">
    <text evidence="10">The phosphoenolpyruvate-dependent sugar phosphotransferase system (sugar PTS), a major carbohydrate active transport system, catalyzes the phosphorylation of incoming sugar substrates concomitantly with their translocation across the cell membrane. The enzyme II UlaABC PTS system is involved in ascorbate transport.</text>
</comment>
<comment type="caution">
    <text evidence="15">The sequence shown here is derived from an EMBL/GenBank/DDBJ whole genome shotgun (WGS) entry which is preliminary data.</text>
</comment>
<sequence>MDATQDVVVWIADNVFSQVPILIGLITLAGLVAQRKAVEDVVGGTLRATVGVVVLLIGIDIFTGGLSSFQEIVSSAVGLDAPSADNTLNDFLAGAGSRVPLVIAFGFLLHLILVRIFPAARYVYLTGHLLFWMSVVVAATLVEAFGEVDAVPLVVVGSVVLACYWTLQPLWIAPLMRRVVGTSDFGLAHTTSVVNLAAGYGAKRLGDPEEHDTEKLKLPRQLSFFKDVTVSTALVIGVIMLVAMVFADHDVVAEQAAAYDESISPWAWGFIAALRFAAGIAILLYGVRMFLAEIVPAFKGISDKIIPNSRPALDVPTIFPKAPTAVMVGFLATTATFLVLMGVFAATGWFVLVPPMIMLFFGGGAAGAFGNAVAGWRGAVFGGVVNGFVLGFGQWIGWQLYSDTAPELATLADADWYAVGWLLMAAGEPLSAMPGGIWVLPAIVLAATVGVLLALGRRERRPTETVDADTAAAEEK</sequence>
<dbReference type="EMBL" id="PYGE01000018">
    <property type="protein sequence ID" value="PSK99214.1"/>
    <property type="molecule type" value="Genomic_DNA"/>
</dbReference>
<evidence type="ECO:0000256" key="13">
    <source>
        <dbReference type="ARBA" id="ARBA00042859"/>
    </source>
</evidence>
<name>A0A2P8DPU0_9ACTN</name>
<proteinExistence type="inferred from homology"/>
<evidence type="ECO:0000313" key="16">
    <source>
        <dbReference type="Proteomes" id="UP000243528"/>
    </source>
</evidence>
<feature type="transmembrane region" description="Helical" evidence="14">
    <location>
        <begin position="266"/>
        <end position="287"/>
    </location>
</feature>
<evidence type="ECO:0000313" key="15">
    <source>
        <dbReference type="EMBL" id="PSK99214.1"/>
    </source>
</evidence>
<feature type="transmembrane region" description="Helical" evidence="14">
    <location>
        <begin position="325"/>
        <end position="346"/>
    </location>
</feature>
<feature type="transmembrane region" description="Helical" evidence="14">
    <location>
        <begin position="15"/>
        <end position="33"/>
    </location>
</feature>
<dbReference type="GO" id="GO:0009401">
    <property type="term" value="P:phosphoenolpyruvate-dependent sugar phosphotransferase system"/>
    <property type="evidence" value="ECO:0007669"/>
    <property type="project" value="UniProtKB-KW"/>
</dbReference>
<evidence type="ECO:0000256" key="7">
    <source>
        <dbReference type="ARBA" id="ARBA00022692"/>
    </source>
</evidence>
<protein>
    <recommendedName>
        <fullName evidence="12">Ascorbate-specific PTS system EIIC component</fullName>
    </recommendedName>
    <alternativeName>
        <fullName evidence="13">Ascorbate-specific permease IIC component UlaA</fullName>
    </alternativeName>
</protein>
<comment type="subcellular location">
    <subcellularLocation>
        <location evidence="1">Cell membrane</location>
        <topology evidence="1">Multi-pass membrane protein</topology>
    </subcellularLocation>
</comment>
<keyword evidence="5" id="KW-0762">Sugar transport</keyword>
<dbReference type="RefSeq" id="WP_106539090.1">
    <property type="nucleotide sequence ID" value="NZ_PYGE01000018.1"/>
</dbReference>